<gene>
    <name evidence="10" type="ORF">PV02_00375</name>
</gene>
<keyword evidence="5" id="KW-0560">Oxidoreductase</keyword>
<evidence type="ECO:0000256" key="1">
    <source>
        <dbReference type="ARBA" id="ARBA00001966"/>
    </source>
</evidence>
<dbReference type="GO" id="GO:0051539">
    <property type="term" value="F:4 iron, 4 sulfur cluster binding"/>
    <property type="evidence" value="ECO:0007669"/>
    <property type="project" value="UniProtKB-KW"/>
</dbReference>
<evidence type="ECO:0000256" key="2">
    <source>
        <dbReference type="ARBA" id="ARBA00011032"/>
    </source>
</evidence>
<keyword evidence="11" id="KW-1185">Reference proteome</keyword>
<evidence type="ECO:0000256" key="5">
    <source>
        <dbReference type="ARBA" id="ARBA00023002"/>
    </source>
</evidence>
<keyword evidence="4" id="KW-0479">Metal-binding</keyword>
<evidence type="ECO:0000313" key="10">
    <source>
        <dbReference type="EMBL" id="MCQ6961688.1"/>
    </source>
</evidence>
<dbReference type="Gene3D" id="1.10.569.10">
    <property type="entry name" value="Aldehyde Ferredoxin Oxidoreductase Protein, subunit A, domain 2"/>
    <property type="match status" value="1"/>
</dbReference>
<keyword evidence="3" id="KW-0004">4Fe-4S</keyword>
<dbReference type="SUPFAM" id="SSF56228">
    <property type="entry name" value="Aldehyde ferredoxin oxidoreductase, N-terminal domain"/>
    <property type="match status" value="1"/>
</dbReference>
<dbReference type="RefSeq" id="WP_256621322.1">
    <property type="nucleotide sequence ID" value="NZ_JTEO01000001.1"/>
</dbReference>
<dbReference type="Pfam" id="PF02730">
    <property type="entry name" value="AFOR_N"/>
    <property type="match status" value="1"/>
</dbReference>
<evidence type="ECO:0000256" key="6">
    <source>
        <dbReference type="ARBA" id="ARBA00023004"/>
    </source>
</evidence>
<feature type="domain" description="Aldehyde ferredoxin oxidoreductase N-terminal" evidence="9">
    <location>
        <begin position="4"/>
        <end position="201"/>
    </location>
</feature>
<dbReference type="Proteomes" id="UP001206983">
    <property type="component" value="Unassembled WGS sequence"/>
</dbReference>
<accession>A0AAE3KY26</accession>
<dbReference type="PANTHER" id="PTHR30038:SF0">
    <property type="entry name" value="TUNGSTEN-CONTAINING ALDEHYDE FERREDOXIN OXIDOREDUCTASE"/>
    <property type="match status" value="1"/>
</dbReference>
<dbReference type="InterPro" id="IPR013985">
    <property type="entry name" value="Ald_Fedxn_OxRdtase_dom3"/>
</dbReference>
<keyword evidence="7" id="KW-0411">Iron-sulfur</keyword>
<comment type="caution">
    <text evidence="10">The sequence shown here is derived from an EMBL/GenBank/DDBJ whole genome shotgun (WGS) entry which is preliminary data.</text>
</comment>
<evidence type="ECO:0000313" key="11">
    <source>
        <dbReference type="Proteomes" id="UP001206983"/>
    </source>
</evidence>
<reference evidence="10 11" key="1">
    <citation type="journal article" date="2011" name="Appl. Environ. Microbiol.">
        <title>Methanogenic archaea isolated from Taiwan's Chelungpu fault.</title>
        <authorList>
            <person name="Wu S.Y."/>
            <person name="Lai M.C."/>
        </authorList>
    </citation>
    <scope>NUCLEOTIDE SEQUENCE [LARGE SCALE GENOMIC DNA]</scope>
    <source>
        <strain evidence="10 11">St545Mb</strain>
    </source>
</reference>
<evidence type="ECO:0000256" key="8">
    <source>
        <dbReference type="ARBA" id="ARBA00049934"/>
    </source>
</evidence>
<dbReference type="InterPro" id="IPR013983">
    <property type="entry name" value="Ald_Fedxn_OxRdtase_N"/>
</dbReference>
<dbReference type="AlphaFoldDB" id="A0AAE3KY26"/>
<dbReference type="SUPFAM" id="SSF48310">
    <property type="entry name" value="Aldehyde ferredoxin oxidoreductase, C-terminal domains"/>
    <property type="match status" value="1"/>
</dbReference>
<dbReference type="GO" id="GO:0009055">
    <property type="term" value="F:electron transfer activity"/>
    <property type="evidence" value="ECO:0007669"/>
    <property type="project" value="InterPro"/>
</dbReference>
<sequence>MFGWTGRTIAVDLGSNSVTESRTKKKDAEQFIGGRGLACRLMADLTGPHTEPLSPENPLILCTGPLTGTTAPMSGHFTITTRSPLTGTIFDSNAGGLFGAEMKFAGVDCLIVTGKAAEPVYIRIEDEEVEILPADHLWGKNTGETASVLGTRGKVACIGRAGERLVPMAGMVSDGYVAGRGGHGAVAGSKNLKAVVVKGSNKPEIAEPEAYGKAVERMNRLLIANPPVSKGLANYGTAVFADLLSYMGILPADNFRNTGSSSGQGISGESIKENYRTEKTPCFACPGGCRRTFEDGFQVPDYDSLWALGPNIGGHDPEIITKINSMCTDYGMDPLSCGSAIAAYMELQGAGLGEEELMALVRDMGEGRSELAAGSYSYLCSMEKGRGSMSVKGLDIPGYDPRSMAGMALAYATSNRGGCHLSAFMAAPEVMGKPMVLNRLTFDGKAALVQYFENLAAVIDSLVICPFAVLALGEGELASLLNAATGKNYTAERLLRCGERIYNLERMLNVREGFSRKDDTLPERFFGKDGLDREAFMNALDDYYHFRGWDEKGRPTREKLQELGLGEQIDLYS</sequence>
<evidence type="ECO:0000259" key="9">
    <source>
        <dbReference type="SMART" id="SM00790"/>
    </source>
</evidence>
<keyword evidence="6" id="KW-0408">Iron</keyword>
<dbReference type="Gene3D" id="3.60.9.10">
    <property type="entry name" value="Aldehyde ferredoxin oxidoreductase, N-terminal domain"/>
    <property type="match status" value="1"/>
</dbReference>
<name>A0AAE3KY26_9EURY</name>
<dbReference type="Pfam" id="PF01314">
    <property type="entry name" value="AFOR_C"/>
    <property type="match status" value="1"/>
</dbReference>
<dbReference type="PANTHER" id="PTHR30038">
    <property type="entry name" value="ALDEHYDE FERREDOXIN OXIDOREDUCTASE"/>
    <property type="match status" value="1"/>
</dbReference>
<dbReference type="InterPro" id="IPR051919">
    <property type="entry name" value="W-dependent_AOR"/>
</dbReference>
<dbReference type="EMBL" id="JTEO01000001">
    <property type="protein sequence ID" value="MCQ6961688.1"/>
    <property type="molecule type" value="Genomic_DNA"/>
</dbReference>
<proteinExistence type="inferred from homology"/>
<dbReference type="Gene3D" id="1.10.599.10">
    <property type="entry name" value="Aldehyde Ferredoxin Oxidoreductase Protein, subunit A, domain 3"/>
    <property type="match status" value="1"/>
</dbReference>
<dbReference type="InterPro" id="IPR036503">
    <property type="entry name" value="Ald_Fedxn_OxRdtase_N_sf"/>
</dbReference>
<dbReference type="GO" id="GO:0046872">
    <property type="term" value="F:metal ion binding"/>
    <property type="evidence" value="ECO:0007669"/>
    <property type="project" value="UniProtKB-KW"/>
</dbReference>
<evidence type="ECO:0000256" key="3">
    <source>
        <dbReference type="ARBA" id="ARBA00022485"/>
    </source>
</evidence>
<comment type="cofactor">
    <cofactor evidence="8">
        <name>tungstopterin</name>
        <dbReference type="ChEBI" id="CHEBI:30402"/>
    </cofactor>
</comment>
<organism evidence="10 11">
    <name type="scientific">Methanolobus chelungpuianus</name>
    <dbReference type="NCBI Taxonomy" id="502115"/>
    <lineage>
        <taxon>Archaea</taxon>
        <taxon>Methanobacteriati</taxon>
        <taxon>Methanobacteriota</taxon>
        <taxon>Stenosarchaea group</taxon>
        <taxon>Methanomicrobia</taxon>
        <taxon>Methanosarcinales</taxon>
        <taxon>Methanosarcinaceae</taxon>
        <taxon>Methanolobus</taxon>
    </lineage>
</organism>
<dbReference type="SMART" id="SM00790">
    <property type="entry name" value="AFOR_N"/>
    <property type="match status" value="1"/>
</dbReference>
<comment type="cofactor">
    <cofactor evidence="1">
        <name>[4Fe-4S] cluster</name>
        <dbReference type="ChEBI" id="CHEBI:49883"/>
    </cofactor>
</comment>
<comment type="similarity">
    <text evidence="2">Belongs to the AOR/FOR family.</text>
</comment>
<dbReference type="GO" id="GO:0016625">
    <property type="term" value="F:oxidoreductase activity, acting on the aldehyde or oxo group of donors, iron-sulfur protein as acceptor"/>
    <property type="evidence" value="ECO:0007669"/>
    <property type="project" value="InterPro"/>
</dbReference>
<dbReference type="InterPro" id="IPR013984">
    <property type="entry name" value="Ald_Fedxn_OxRdtase_dom2"/>
</dbReference>
<evidence type="ECO:0000256" key="4">
    <source>
        <dbReference type="ARBA" id="ARBA00022723"/>
    </source>
</evidence>
<dbReference type="InterPro" id="IPR001203">
    <property type="entry name" value="OxRdtase_Ald_Fedxn_C"/>
</dbReference>
<evidence type="ECO:0000256" key="7">
    <source>
        <dbReference type="ARBA" id="ARBA00023014"/>
    </source>
</evidence>
<protein>
    <submittedName>
        <fullName evidence="10">Aldehyde:ferredoxin oxidoreductase</fullName>
    </submittedName>
</protein>
<dbReference type="InterPro" id="IPR036021">
    <property type="entry name" value="Tungsten_al_ferr_oxy-like_C"/>
</dbReference>